<dbReference type="Pfam" id="PF01063">
    <property type="entry name" value="Aminotran_4"/>
    <property type="match status" value="1"/>
</dbReference>
<dbReference type="AlphaFoldDB" id="A0A0K1JJG3"/>
<accession>A0A0K1JJG3</accession>
<dbReference type="Gene3D" id="3.20.10.10">
    <property type="entry name" value="D-amino Acid Aminotransferase, subunit A, domain 2"/>
    <property type="match status" value="1"/>
</dbReference>
<dbReference type="InterPro" id="IPR036038">
    <property type="entry name" value="Aminotransferase-like"/>
</dbReference>
<evidence type="ECO:0000256" key="4">
    <source>
        <dbReference type="RuleBase" id="RU004106"/>
    </source>
</evidence>
<dbReference type="InterPro" id="IPR050571">
    <property type="entry name" value="Class-IV_PLP-Dep_Aminotrnsfr"/>
</dbReference>
<gene>
    <name evidence="6" type="ORF">VV02_14995</name>
</gene>
<dbReference type="PANTHER" id="PTHR42743">
    <property type="entry name" value="AMINO-ACID AMINOTRANSFERASE"/>
    <property type="match status" value="1"/>
</dbReference>
<dbReference type="InterPro" id="IPR001544">
    <property type="entry name" value="Aminotrans_IV"/>
</dbReference>
<dbReference type="GO" id="GO:0046394">
    <property type="term" value="P:carboxylic acid biosynthetic process"/>
    <property type="evidence" value="ECO:0007669"/>
    <property type="project" value="UniProtKB-ARBA"/>
</dbReference>
<dbReference type="PROSITE" id="PS00770">
    <property type="entry name" value="AA_TRANSFER_CLASS_4"/>
    <property type="match status" value="1"/>
</dbReference>
<dbReference type="EMBL" id="CP011112">
    <property type="protein sequence ID" value="AKU16869.1"/>
    <property type="molecule type" value="Genomic_DNA"/>
</dbReference>
<comment type="cofactor">
    <cofactor evidence="1 5">
        <name>pyridoxal 5'-phosphate</name>
        <dbReference type="ChEBI" id="CHEBI:597326"/>
    </cofactor>
</comment>
<dbReference type="FunFam" id="3.20.10.10:FF:000002">
    <property type="entry name" value="D-alanine aminotransferase"/>
    <property type="match status" value="1"/>
</dbReference>
<dbReference type="RefSeq" id="WP_052592673.1">
    <property type="nucleotide sequence ID" value="NZ_CP011112.1"/>
</dbReference>
<dbReference type="KEGG" id="lmoi:VV02_14995"/>
<keyword evidence="6" id="KW-0808">Transferase</keyword>
<dbReference type="PATRIC" id="fig|571913.6.peg.3043"/>
<evidence type="ECO:0000256" key="2">
    <source>
        <dbReference type="ARBA" id="ARBA00009320"/>
    </source>
</evidence>
<dbReference type="STRING" id="571913.VV02_14995"/>
<dbReference type="InterPro" id="IPR043132">
    <property type="entry name" value="BCAT-like_C"/>
</dbReference>
<sequence length="279" mass="29540">MTIRVWVDGERVDDKPALSALDHGVTVGDGVFETCKVQDRRVFARTMHHDRLDRSLAGLGLPPADREYLDEGIEAVLVETTGLVRLRYTVTSGVGPLGSERGDLGMTHIVMASEIEHPAPTTKVVTVPWPRNERGAIVGLKTTSYAENAVSLSAARRAGATEALMPNTRDELCEGTGSNVFVVVDGEVLTPPLSSGALAGVTRHLVLDWGSAAGLPVREATLPMSVLETCDELFITSSTRDVQPVSAVDGRDLSAPGPLTRAVAEAFATAAADHEDPAP</sequence>
<reference evidence="6 7" key="1">
    <citation type="submission" date="2015-03" db="EMBL/GenBank/DDBJ databases">
        <title>Luteipulveratus halotolerans sp. nov., a novel actinobacterium (Dermacoccaceae) from Sarawak, Malaysia.</title>
        <authorList>
            <person name="Juboi H."/>
            <person name="Basik A."/>
            <person name="Shamsul S.S."/>
            <person name="Arnold P."/>
            <person name="Schmitt E.K."/>
            <person name="Sanglier J.-J."/>
            <person name="Yeo T."/>
        </authorList>
    </citation>
    <scope>NUCLEOTIDE SEQUENCE [LARGE SCALE GENOMIC DNA]</scope>
    <source>
        <strain evidence="6 7">MN07-A0370</strain>
    </source>
</reference>
<dbReference type="InterPro" id="IPR043131">
    <property type="entry name" value="BCAT-like_N"/>
</dbReference>
<dbReference type="SUPFAM" id="SSF56752">
    <property type="entry name" value="D-aminoacid aminotransferase-like PLP-dependent enzymes"/>
    <property type="match status" value="1"/>
</dbReference>
<evidence type="ECO:0000256" key="3">
    <source>
        <dbReference type="ARBA" id="ARBA00022898"/>
    </source>
</evidence>
<dbReference type="Proteomes" id="UP000066480">
    <property type="component" value="Chromosome"/>
</dbReference>
<keyword evidence="7" id="KW-1185">Reference proteome</keyword>
<dbReference type="PANTHER" id="PTHR42743:SF11">
    <property type="entry name" value="AMINODEOXYCHORISMATE LYASE"/>
    <property type="match status" value="1"/>
</dbReference>
<keyword evidence="3 5" id="KW-0663">Pyridoxal phosphate</keyword>
<dbReference type="GO" id="GO:0005829">
    <property type="term" value="C:cytosol"/>
    <property type="evidence" value="ECO:0007669"/>
    <property type="project" value="TreeGrafter"/>
</dbReference>
<keyword evidence="6" id="KW-0032">Aminotransferase</keyword>
<dbReference type="InterPro" id="IPR018300">
    <property type="entry name" value="Aminotrans_IV_CS"/>
</dbReference>
<dbReference type="GO" id="GO:0008652">
    <property type="term" value="P:amino acid biosynthetic process"/>
    <property type="evidence" value="ECO:0007669"/>
    <property type="project" value="UniProtKB-ARBA"/>
</dbReference>
<dbReference type="CDD" id="cd00449">
    <property type="entry name" value="PLPDE_IV"/>
    <property type="match status" value="1"/>
</dbReference>
<dbReference type="GO" id="GO:0008483">
    <property type="term" value="F:transaminase activity"/>
    <property type="evidence" value="ECO:0007669"/>
    <property type="project" value="UniProtKB-KW"/>
</dbReference>
<name>A0A0K1JJG3_9MICO</name>
<organism evidence="6 7">
    <name type="scientific">Luteipulveratus mongoliensis</name>
    <dbReference type="NCBI Taxonomy" id="571913"/>
    <lineage>
        <taxon>Bacteria</taxon>
        <taxon>Bacillati</taxon>
        <taxon>Actinomycetota</taxon>
        <taxon>Actinomycetes</taxon>
        <taxon>Micrococcales</taxon>
        <taxon>Dermacoccaceae</taxon>
        <taxon>Luteipulveratus</taxon>
    </lineage>
</organism>
<comment type="similarity">
    <text evidence="2 4">Belongs to the class-IV pyridoxal-phosphate-dependent aminotransferase family.</text>
</comment>
<protein>
    <submittedName>
        <fullName evidence="6">Class IV aminotransferase</fullName>
    </submittedName>
</protein>
<evidence type="ECO:0000256" key="1">
    <source>
        <dbReference type="ARBA" id="ARBA00001933"/>
    </source>
</evidence>
<dbReference type="Gene3D" id="3.30.470.10">
    <property type="match status" value="1"/>
</dbReference>
<evidence type="ECO:0000313" key="6">
    <source>
        <dbReference type="EMBL" id="AKU16869.1"/>
    </source>
</evidence>
<proteinExistence type="inferred from homology"/>
<evidence type="ECO:0000313" key="7">
    <source>
        <dbReference type="Proteomes" id="UP000066480"/>
    </source>
</evidence>
<evidence type="ECO:0000256" key="5">
    <source>
        <dbReference type="RuleBase" id="RU004516"/>
    </source>
</evidence>